<accession>A0A1H2JEG5</accession>
<keyword evidence="1" id="KW-0812">Transmembrane</keyword>
<gene>
    <name evidence="2" type="ORF">SAMN04487931_1129</name>
</gene>
<name>A0A1H2JEG5_9BACT</name>
<evidence type="ECO:0000313" key="3">
    <source>
        <dbReference type="Proteomes" id="UP000199608"/>
    </source>
</evidence>
<dbReference type="RefSeq" id="WP_014959391.1">
    <property type="nucleotide sequence ID" value="NZ_FNLL01000012.1"/>
</dbReference>
<protein>
    <submittedName>
        <fullName evidence="2">Phage shock protein B</fullName>
    </submittedName>
</protein>
<reference evidence="3" key="1">
    <citation type="submission" date="2016-10" db="EMBL/GenBank/DDBJ databases">
        <authorList>
            <person name="Varghese N."/>
            <person name="Submissions S."/>
        </authorList>
    </citation>
    <scope>NUCLEOTIDE SEQUENCE [LARGE SCALE GENOMIC DNA]</scope>
    <source>
        <strain evidence="3">DSM 3384</strain>
    </source>
</reference>
<dbReference type="EMBL" id="FNLL01000012">
    <property type="protein sequence ID" value="SDU54854.1"/>
    <property type="molecule type" value="Genomic_DNA"/>
</dbReference>
<evidence type="ECO:0000256" key="1">
    <source>
        <dbReference type="SAM" id="Phobius"/>
    </source>
</evidence>
<sequence length="86" mass="9421">MHHMTGALIAGICIGGAILFIITIGLIIIGIIRVAKTGGLSSKDKQTRAEEAGMIQDIYHGLSKMEERVEALETILIERKKKDFDK</sequence>
<keyword evidence="3" id="KW-1185">Reference proteome</keyword>
<dbReference type="AlphaFoldDB" id="A0A1H2JEG5"/>
<dbReference type="Proteomes" id="UP000199608">
    <property type="component" value="Unassembled WGS sequence"/>
</dbReference>
<organism evidence="2 3">
    <name type="scientific">Desulfobacula phenolica</name>
    <dbReference type="NCBI Taxonomy" id="90732"/>
    <lineage>
        <taxon>Bacteria</taxon>
        <taxon>Pseudomonadati</taxon>
        <taxon>Thermodesulfobacteriota</taxon>
        <taxon>Desulfobacteria</taxon>
        <taxon>Desulfobacterales</taxon>
        <taxon>Desulfobacteraceae</taxon>
        <taxon>Desulfobacula</taxon>
    </lineage>
</organism>
<feature type="transmembrane region" description="Helical" evidence="1">
    <location>
        <begin position="6"/>
        <end position="35"/>
    </location>
</feature>
<proteinExistence type="predicted"/>
<keyword evidence="1" id="KW-1133">Transmembrane helix</keyword>
<evidence type="ECO:0000313" key="2">
    <source>
        <dbReference type="EMBL" id="SDU54854.1"/>
    </source>
</evidence>
<keyword evidence="1" id="KW-0472">Membrane</keyword>